<feature type="domain" description="MADS-box" evidence="7">
    <location>
        <begin position="9"/>
        <end position="69"/>
    </location>
</feature>
<dbReference type="SMART" id="SM00432">
    <property type="entry name" value="MADS"/>
    <property type="match status" value="1"/>
</dbReference>
<keyword evidence="2" id="KW-0805">Transcription regulation</keyword>
<organism evidence="8 9">
    <name type="scientific">Acer yangbiense</name>
    <dbReference type="NCBI Taxonomy" id="1000413"/>
    <lineage>
        <taxon>Eukaryota</taxon>
        <taxon>Viridiplantae</taxon>
        <taxon>Streptophyta</taxon>
        <taxon>Embryophyta</taxon>
        <taxon>Tracheophyta</taxon>
        <taxon>Spermatophyta</taxon>
        <taxon>Magnoliopsida</taxon>
        <taxon>eudicotyledons</taxon>
        <taxon>Gunneridae</taxon>
        <taxon>Pentapetalae</taxon>
        <taxon>rosids</taxon>
        <taxon>malvids</taxon>
        <taxon>Sapindales</taxon>
        <taxon>Sapindaceae</taxon>
        <taxon>Hippocastanoideae</taxon>
        <taxon>Acereae</taxon>
        <taxon>Acer</taxon>
    </lineage>
</organism>
<dbReference type="GO" id="GO:0046983">
    <property type="term" value="F:protein dimerization activity"/>
    <property type="evidence" value="ECO:0007669"/>
    <property type="project" value="InterPro"/>
</dbReference>
<dbReference type="Gene3D" id="3.40.1810.10">
    <property type="entry name" value="Transcription factor, MADS-box"/>
    <property type="match status" value="1"/>
</dbReference>
<evidence type="ECO:0000313" key="8">
    <source>
        <dbReference type="EMBL" id="TXG61096.1"/>
    </source>
</evidence>
<evidence type="ECO:0000313" key="9">
    <source>
        <dbReference type="Proteomes" id="UP000323000"/>
    </source>
</evidence>
<sequence length="192" mass="21310">MAESGKKTRGKQVIELKRIEDDKNRVITFSKRKSGICKKASELATLTGAKVGVVMFSPSGKPYSFGDPSIEDVTNLFQGVSQPSDGSTHHVIEAYRKMKISKLLQDHNDFLHQLDDEKEHGKNLEEMTKGKTSQGWWESPTDDLNVQQLRQMHAAFEKLSKTTHSKINQRNLGGGGASSSSFPAVNPPQTRI</sequence>
<gene>
    <name evidence="8" type="ORF">EZV62_012459</name>
</gene>
<keyword evidence="5" id="KW-0539">Nucleus</keyword>
<keyword evidence="9" id="KW-1185">Reference proteome</keyword>
<comment type="subcellular location">
    <subcellularLocation>
        <location evidence="1">Nucleus</location>
    </subcellularLocation>
</comment>
<dbReference type="OrthoDB" id="1898716at2759"/>
<feature type="region of interest" description="Disordered" evidence="6">
    <location>
        <begin position="160"/>
        <end position="192"/>
    </location>
</feature>
<evidence type="ECO:0000256" key="5">
    <source>
        <dbReference type="ARBA" id="ARBA00023242"/>
    </source>
</evidence>
<evidence type="ECO:0000256" key="1">
    <source>
        <dbReference type="ARBA" id="ARBA00004123"/>
    </source>
</evidence>
<name>A0A5C7HXM9_9ROSI</name>
<dbReference type="GO" id="GO:0005634">
    <property type="term" value="C:nucleus"/>
    <property type="evidence" value="ECO:0007669"/>
    <property type="project" value="UniProtKB-SubCell"/>
</dbReference>
<dbReference type="PRINTS" id="PR00404">
    <property type="entry name" value="MADSDOMAIN"/>
</dbReference>
<reference evidence="9" key="1">
    <citation type="journal article" date="2019" name="Gigascience">
        <title>De novo genome assembly of the endangered Acer yangbiense, a plant species with extremely small populations endemic to Yunnan Province, China.</title>
        <authorList>
            <person name="Yang J."/>
            <person name="Wariss H.M."/>
            <person name="Tao L."/>
            <person name="Zhang R."/>
            <person name="Yun Q."/>
            <person name="Hollingsworth P."/>
            <person name="Dao Z."/>
            <person name="Luo G."/>
            <person name="Guo H."/>
            <person name="Ma Y."/>
            <person name="Sun W."/>
        </authorList>
    </citation>
    <scope>NUCLEOTIDE SEQUENCE [LARGE SCALE GENOMIC DNA]</scope>
    <source>
        <strain evidence="9">cv. Malutang</strain>
    </source>
</reference>
<accession>A0A5C7HXM9</accession>
<dbReference type="Pfam" id="PF00319">
    <property type="entry name" value="SRF-TF"/>
    <property type="match status" value="1"/>
</dbReference>
<dbReference type="PANTHER" id="PTHR48019">
    <property type="entry name" value="SERUM RESPONSE FACTOR HOMOLOG"/>
    <property type="match status" value="1"/>
</dbReference>
<keyword evidence="3" id="KW-0238">DNA-binding</keyword>
<dbReference type="Proteomes" id="UP000323000">
    <property type="component" value="Chromosome 5"/>
</dbReference>
<keyword evidence="4" id="KW-0804">Transcription</keyword>
<evidence type="ECO:0000259" key="7">
    <source>
        <dbReference type="PROSITE" id="PS50066"/>
    </source>
</evidence>
<dbReference type="GO" id="GO:0003677">
    <property type="term" value="F:DNA binding"/>
    <property type="evidence" value="ECO:0007669"/>
    <property type="project" value="UniProtKB-KW"/>
</dbReference>
<evidence type="ECO:0000256" key="2">
    <source>
        <dbReference type="ARBA" id="ARBA00023015"/>
    </source>
</evidence>
<dbReference type="AlphaFoldDB" id="A0A5C7HXM9"/>
<comment type="caution">
    <text evidence="8">The sequence shown here is derived from an EMBL/GenBank/DDBJ whole genome shotgun (WGS) entry which is preliminary data.</text>
</comment>
<dbReference type="InterPro" id="IPR050142">
    <property type="entry name" value="MADS-box/MEF2_TF"/>
</dbReference>
<evidence type="ECO:0000256" key="3">
    <source>
        <dbReference type="ARBA" id="ARBA00023125"/>
    </source>
</evidence>
<evidence type="ECO:0000256" key="4">
    <source>
        <dbReference type="ARBA" id="ARBA00023163"/>
    </source>
</evidence>
<dbReference type="SUPFAM" id="SSF55455">
    <property type="entry name" value="SRF-like"/>
    <property type="match status" value="1"/>
</dbReference>
<dbReference type="EMBL" id="VAHF01000005">
    <property type="protein sequence ID" value="TXG61096.1"/>
    <property type="molecule type" value="Genomic_DNA"/>
</dbReference>
<evidence type="ECO:0000256" key="6">
    <source>
        <dbReference type="SAM" id="MobiDB-lite"/>
    </source>
</evidence>
<proteinExistence type="predicted"/>
<dbReference type="InterPro" id="IPR002100">
    <property type="entry name" value="TF_MADSbox"/>
</dbReference>
<dbReference type="PROSITE" id="PS50066">
    <property type="entry name" value="MADS_BOX_2"/>
    <property type="match status" value="1"/>
</dbReference>
<dbReference type="InterPro" id="IPR036879">
    <property type="entry name" value="TF_MADSbox_sf"/>
</dbReference>
<protein>
    <recommendedName>
        <fullName evidence="7">MADS-box domain-containing protein</fullName>
    </recommendedName>
</protein>